<dbReference type="PANTHER" id="PTHR20982">
    <property type="entry name" value="RIBOSOME RECYCLING FACTOR"/>
    <property type="match status" value="1"/>
</dbReference>
<reference evidence="5" key="1">
    <citation type="submission" date="2021-09" db="EMBL/GenBank/DDBJ databases">
        <authorList>
            <consortium name="AG Swart"/>
            <person name="Singh M."/>
            <person name="Singh A."/>
            <person name="Seah K."/>
            <person name="Emmerich C."/>
        </authorList>
    </citation>
    <scope>NUCLEOTIDE SEQUENCE</scope>
    <source>
        <strain evidence="5">ATCC30299</strain>
    </source>
</reference>
<dbReference type="Pfam" id="PF01765">
    <property type="entry name" value="RRF"/>
    <property type="match status" value="1"/>
</dbReference>
<dbReference type="Proteomes" id="UP001162131">
    <property type="component" value="Unassembled WGS sequence"/>
</dbReference>
<evidence type="ECO:0000256" key="2">
    <source>
        <dbReference type="ARBA" id="ARBA00022917"/>
    </source>
</evidence>
<evidence type="ECO:0000259" key="4">
    <source>
        <dbReference type="Pfam" id="PF01765"/>
    </source>
</evidence>
<keyword evidence="6" id="KW-1185">Reference proteome</keyword>
<dbReference type="SUPFAM" id="SSF55194">
    <property type="entry name" value="Ribosome recycling factor, RRF"/>
    <property type="match status" value="1"/>
</dbReference>
<dbReference type="InterPro" id="IPR036191">
    <property type="entry name" value="RRF_sf"/>
</dbReference>
<dbReference type="EMBL" id="CAJZBQ010000033">
    <property type="protein sequence ID" value="CAG9322939.1"/>
    <property type="molecule type" value="Genomic_DNA"/>
</dbReference>
<gene>
    <name evidence="5" type="ORF">BSTOLATCC_MIC32844</name>
</gene>
<evidence type="ECO:0000313" key="6">
    <source>
        <dbReference type="Proteomes" id="UP001162131"/>
    </source>
</evidence>
<dbReference type="Gene3D" id="3.30.1360.40">
    <property type="match status" value="1"/>
</dbReference>
<dbReference type="GO" id="GO:0005739">
    <property type="term" value="C:mitochondrion"/>
    <property type="evidence" value="ECO:0007669"/>
    <property type="project" value="TreeGrafter"/>
</dbReference>
<feature type="domain" description="Ribosome recycling factor" evidence="4">
    <location>
        <begin position="78"/>
        <end position="235"/>
    </location>
</feature>
<dbReference type="PANTHER" id="PTHR20982:SF3">
    <property type="entry name" value="MITOCHONDRIAL RIBOSOME RECYCLING FACTOR PSEUDO 1"/>
    <property type="match status" value="1"/>
</dbReference>
<dbReference type="GO" id="GO:0006412">
    <property type="term" value="P:translation"/>
    <property type="evidence" value="ECO:0007669"/>
    <property type="project" value="UniProtKB-KW"/>
</dbReference>
<dbReference type="InterPro" id="IPR023584">
    <property type="entry name" value="Ribosome_recyc_fac_dom"/>
</dbReference>
<protein>
    <recommendedName>
        <fullName evidence="4">Ribosome recycling factor domain-containing protein</fullName>
    </recommendedName>
</protein>
<dbReference type="AlphaFoldDB" id="A0AAU9JF02"/>
<feature type="region of interest" description="Disordered" evidence="3">
    <location>
        <begin position="36"/>
        <end position="59"/>
    </location>
</feature>
<proteinExistence type="inferred from homology"/>
<organism evidence="5 6">
    <name type="scientific">Blepharisma stoltei</name>
    <dbReference type="NCBI Taxonomy" id="1481888"/>
    <lineage>
        <taxon>Eukaryota</taxon>
        <taxon>Sar</taxon>
        <taxon>Alveolata</taxon>
        <taxon>Ciliophora</taxon>
        <taxon>Postciliodesmatophora</taxon>
        <taxon>Heterotrichea</taxon>
        <taxon>Heterotrichida</taxon>
        <taxon>Blepharismidae</taxon>
        <taxon>Blepharisma</taxon>
    </lineage>
</organism>
<evidence type="ECO:0000313" key="5">
    <source>
        <dbReference type="EMBL" id="CAG9322939.1"/>
    </source>
</evidence>
<sequence length="238" mass="27144">MAFRLARLFRTFSFSYPLHRLPPLSYQPVRFFASKKKGKDNDKKGKGKNRNQSDEEVDEEFDIEPIKKDMAKPLKHFEECLQRVTLSRGDPRIFDELYVTSKHDNLSNLAQVAMRNASEVSIKPFDAANTDAIITAIQAANLNVNCRKEGSGTISVSIPKPTKEMRNELIKQAKQYLEETKNSIRNRRTHALSQIKDITSIGEDDVKNLQKEVQKIHDSIIKKAEEMLAAKEKAINQG</sequence>
<dbReference type="GO" id="GO:0043023">
    <property type="term" value="F:ribosomal large subunit binding"/>
    <property type="evidence" value="ECO:0007669"/>
    <property type="project" value="TreeGrafter"/>
</dbReference>
<dbReference type="InterPro" id="IPR002661">
    <property type="entry name" value="Ribosome_recyc_fac"/>
</dbReference>
<comment type="similarity">
    <text evidence="1">Belongs to the RRF family.</text>
</comment>
<dbReference type="Gene3D" id="1.10.132.20">
    <property type="entry name" value="Ribosome-recycling factor"/>
    <property type="match status" value="1"/>
</dbReference>
<accession>A0AAU9JF02</accession>
<keyword evidence="2" id="KW-0648">Protein biosynthesis</keyword>
<evidence type="ECO:0000256" key="3">
    <source>
        <dbReference type="SAM" id="MobiDB-lite"/>
    </source>
</evidence>
<evidence type="ECO:0000256" key="1">
    <source>
        <dbReference type="ARBA" id="ARBA00005912"/>
    </source>
</evidence>
<name>A0AAU9JF02_9CILI</name>
<comment type="caution">
    <text evidence="5">The sequence shown here is derived from an EMBL/GenBank/DDBJ whole genome shotgun (WGS) entry which is preliminary data.</text>
</comment>